<dbReference type="Proteomes" id="UP001142292">
    <property type="component" value="Unassembled WGS sequence"/>
</dbReference>
<name>A0ABQ5T0B8_9ACTN</name>
<reference evidence="2" key="2">
    <citation type="submission" date="2023-01" db="EMBL/GenBank/DDBJ databases">
        <authorList>
            <person name="Sun Q."/>
            <person name="Evtushenko L."/>
        </authorList>
    </citation>
    <scope>NUCLEOTIDE SEQUENCE</scope>
    <source>
        <strain evidence="2">VKM Ac-1246</strain>
    </source>
</reference>
<protein>
    <submittedName>
        <fullName evidence="2">MOSC domain-containing protein</fullName>
    </submittedName>
</protein>
<dbReference type="InterPro" id="IPR005303">
    <property type="entry name" value="MOCOS_middle"/>
</dbReference>
<proteinExistence type="predicted"/>
<gene>
    <name evidence="2" type="ORF">GCM10017579_32990</name>
</gene>
<dbReference type="PROSITE" id="PS51340">
    <property type="entry name" value="MOSC"/>
    <property type="match status" value="1"/>
</dbReference>
<accession>A0ABQ5T0B8</accession>
<evidence type="ECO:0000313" key="2">
    <source>
        <dbReference type="EMBL" id="GLJ69263.1"/>
    </source>
</evidence>
<keyword evidence="3" id="KW-1185">Reference proteome</keyword>
<dbReference type="SUPFAM" id="SSF141673">
    <property type="entry name" value="MOSC N-terminal domain-like"/>
    <property type="match status" value="1"/>
</dbReference>
<dbReference type="EMBL" id="BSEL01000007">
    <property type="protein sequence ID" value="GLJ69263.1"/>
    <property type="molecule type" value="Genomic_DNA"/>
</dbReference>
<dbReference type="InterPro" id="IPR011037">
    <property type="entry name" value="Pyrv_Knase-like_insert_dom_sf"/>
</dbReference>
<dbReference type="SUPFAM" id="SSF50800">
    <property type="entry name" value="PK beta-barrel domain-like"/>
    <property type="match status" value="1"/>
</dbReference>
<dbReference type="Pfam" id="PF03473">
    <property type="entry name" value="MOSC"/>
    <property type="match status" value="1"/>
</dbReference>
<dbReference type="Gene3D" id="2.40.33.20">
    <property type="entry name" value="PK beta-barrel domain-like"/>
    <property type="match status" value="1"/>
</dbReference>
<evidence type="ECO:0000259" key="1">
    <source>
        <dbReference type="PROSITE" id="PS51340"/>
    </source>
</evidence>
<reference evidence="2" key="1">
    <citation type="journal article" date="2014" name="Int. J. Syst. Evol. Microbiol.">
        <title>Complete genome of a new Firmicutes species belonging to the dominant human colonic microbiota ('Ruminococcus bicirculans') reveals two chromosomes and a selective capacity to utilize plant glucans.</title>
        <authorList>
            <consortium name="NISC Comparative Sequencing Program"/>
            <person name="Wegmann U."/>
            <person name="Louis P."/>
            <person name="Goesmann A."/>
            <person name="Henrissat B."/>
            <person name="Duncan S.H."/>
            <person name="Flint H.J."/>
        </authorList>
    </citation>
    <scope>NUCLEOTIDE SEQUENCE</scope>
    <source>
        <strain evidence="2">VKM Ac-1246</strain>
    </source>
</reference>
<sequence>MTGAVTDELTVVRAGYAPIKGTRHLARDQVRFDAKGVVGDRGFALVSLDDGDPGHGRVVRTVQHPALVAVHAEQVGGRLDVVLPDGRSASAEPTVTGEHVVCDYWGREVDLELVGGPHADLFSEYLGRPVRLARAQRGEVIFAGSVSVVTTSSVRELARQTANDDLDPARFRPNLVVETDEPFAEDDWLGQEFRVGEATLRIGGPIPRCAVIDARPETGERDVRLLKALVSSRPTNRAGEPMFGVFAEVVTPGAVG</sequence>
<organism evidence="2 3">
    <name type="scientific">Nocardioides luteus</name>
    <dbReference type="NCBI Taxonomy" id="1844"/>
    <lineage>
        <taxon>Bacteria</taxon>
        <taxon>Bacillati</taxon>
        <taxon>Actinomycetota</taxon>
        <taxon>Actinomycetes</taxon>
        <taxon>Propionibacteriales</taxon>
        <taxon>Nocardioidaceae</taxon>
        <taxon>Nocardioides</taxon>
    </lineage>
</organism>
<dbReference type="InterPro" id="IPR005302">
    <property type="entry name" value="MoCF_Sase_C"/>
</dbReference>
<evidence type="ECO:0000313" key="3">
    <source>
        <dbReference type="Proteomes" id="UP001142292"/>
    </source>
</evidence>
<comment type="caution">
    <text evidence="2">The sequence shown here is derived from an EMBL/GenBank/DDBJ whole genome shotgun (WGS) entry which is preliminary data.</text>
</comment>
<feature type="domain" description="MOSC" evidence="1">
    <location>
        <begin position="87"/>
        <end position="256"/>
    </location>
</feature>
<dbReference type="Pfam" id="PF03476">
    <property type="entry name" value="MOSC_N"/>
    <property type="match status" value="1"/>
</dbReference>